<evidence type="ECO:0000313" key="2">
    <source>
        <dbReference type="Proteomes" id="UP001066276"/>
    </source>
</evidence>
<proteinExistence type="predicted"/>
<dbReference type="EMBL" id="JANPWB010000002">
    <property type="protein sequence ID" value="KAJ1210262.1"/>
    <property type="molecule type" value="Genomic_DNA"/>
</dbReference>
<gene>
    <name evidence="1" type="ORF">NDU88_005628</name>
</gene>
<sequence>MRRRGCKGAISQRLEGKFVSESVARFSSASVTADGEAGQIHPEQCKPQPLFFFLHVVVIRVQSDEYENRVAPLRLFCINLASIGWARELCDSRAWWCRSRGIGFPVRCSTQTLIVATVATTLSAEHVAHRAMVMIQILSLQLILSLRVT</sequence>
<name>A0AAV7W8L4_PLEWA</name>
<keyword evidence="2" id="KW-1185">Reference proteome</keyword>
<dbReference type="Proteomes" id="UP001066276">
    <property type="component" value="Chromosome 1_2"/>
</dbReference>
<organism evidence="1 2">
    <name type="scientific">Pleurodeles waltl</name>
    <name type="common">Iberian ribbed newt</name>
    <dbReference type="NCBI Taxonomy" id="8319"/>
    <lineage>
        <taxon>Eukaryota</taxon>
        <taxon>Metazoa</taxon>
        <taxon>Chordata</taxon>
        <taxon>Craniata</taxon>
        <taxon>Vertebrata</taxon>
        <taxon>Euteleostomi</taxon>
        <taxon>Amphibia</taxon>
        <taxon>Batrachia</taxon>
        <taxon>Caudata</taxon>
        <taxon>Salamandroidea</taxon>
        <taxon>Salamandridae</taxon>
        <taxon>Pleurodelinae</taxon>
        <taxon>Pleurodeles</taxon>
    </lineage>
</organism>
<protein>
    <submittedName>
        <fullName evidence="1">Uncharacterized protein</fullName>
    </submittedName>
</protein>
<comment type="caution">
    <text evidence="1">The sequence shown here is derived from an EMBL/GenBank/DDBJ whole genome shotgun (WGS) entry which is preliminary data.</text>
</comment>
<dbReference type="AlphaFoldDB" id="A0AAV7W8L4"/>
<evidence type="ECO:0000313" key="1">
    <source>
        <dbReference type="EMBL" id="KAJ1210262.1"/>
    </source>
</evidence>
<reference evidence="1" key="1">
    <citation type="journal article" date="2022" name="bioRxiv">
        <title>Sequencing and chromosome-scale assembly of the giantPleurodeles waltlgenome.</title>
        <authorList>
            <person name="Brown T."/>
            <person name="Elewa A."/>
            <person name="Iarovenko S."/>
            <person name="Subramanian E."/>
            <person name="Araus A.J."/>
            <person name="Petzold A."/>
            <person name="Susuki M."/>
            <person name="Suzuki K.-i.T."/>
            <person name="Hayashi T."/>
            <person name="Toyoda A."/>
            <person name="Oliveira C."/>
            <person name="Osipova E."/>
            <person name="Leigh N.D."/>
            <person name="Simon A."/>
            <person name="Yun M.H."/>
        </authorList>
    </citation>
    <scope>NUCLEOTIDE SEQUENCE</scope>
    <source>
        <strain evidence="1">20211129_DDA</strain>
        <tissue evidence="1">Liver</tissue>
    </source>
</reference>
<accession>A0AAV7W8L4</accession>